<comment type="caution">
    <text evidence="2">The sequence shown here is derived from an EMBL/GenBank/DDBJ whole genome shotgun (WGS) entry which is preliminary data.</text>
</comment>
<reference evidence="2 3" key="1">
    <citation type="submission" date="2019-07" db="EMBL/GenBank/DDBJ databases">
        <title>Ln-dependent methylotrophs.</title>
        <authorList>
            <person name="Tani A."/>
        </authorList>
    </citation>
    <scope>NUCLEOTIDE SEQUENCE [LARGE SCALE GENOMIC DNA]</scope>
    <source>
        <strain evidence="2 3">SM89A</strain>
    </source>
</reference>
<name>A0A549SNG6_METSR</name>
<protein>
    <recommendedName>
        <fullName evidence="1">A-factor biosynthesis hotdog domain-containing protein</fullName>
    </recommendedName>
</protein>
<dbReference type="EMBL" id="VJMF01000059">
    <property type="protein sequence ID" value="TRL31182.1"/>
    <property type="molecule type" value="Genomic_DNA"/>
</dbReference>
<accession>A0A549SNG6</accession>
<gene>
    <name evidence="2" type="ORF">FM996_14465</name>
</gene>
<sequence length="408" mass="46539">MTFQKPITPQILHKDNEDDVLLSNVRALIPAHIERELADLIVHDWGPEDRRLFFDSYRSEERRYILRSVPGSIDSSAATALQEFELNLAEFYRREGERLHLAASYLPASVEEHLRRIFLPNVMRVTDEDATTLAARLAETERWEEARVNSYRMLNDTKNYFFYRKSHEHVPGLMLIEVARQAMYHYFYSASGYDRGEVSISMSELDVRFSSYVESTYAVDVLISQTEGIARKTPKFVDKMARFFQNGREVARVRLRGGAMKMPLFKRMRVLNFPDNHWFTPSDRVLRNVLVATDGRLSLRADLQMLSLKGISVRSSAALEGSSDVKSVSIHIDGVGFLSLPIGAFDVSEDRVVLRFDTLSREQSVALKEAIKSHFFFAAEEDFVSTSASETKPLSSGNLAAPRYEAIS</sequence>
<organism evidence="2 3">
    <name type="scientific">Methylosinus sporium</name>
    <dbReference type="NCBI Taxonomy" id="428"/>
    <lineage>
        <taxon>Bacteria</taxon>
        <taxon>Pseudomonadati</taxon>
        <taxon>Pseudomonadota</taxon>
        <taxon>Alphaproteobacteria</taxon>
        <taxon>Hyphomicrobiales</taxon>
        <taxon>Methylocystaceae</taxon>
        <taxon>Methylosinus</taxon>
    </lineage>
</organism>
<dbReference type="RefSeq" id="WP_142863599.1">
    <property type="nucleotide sequence ID" value="NZ_VJMF01000059.1"/>
</dbReference>
<dbReference type="AlphaFoldDB" id="A0A549SNG6"/>
<evidence type="ECO:0000259" key="1">
    <source>
        <dbReference type="Pfam" id="PF03756"/>
    </source>
</evidence>
<evidence type="ECO:0000313" key="2">
    <source>
        <dbReference type="EMBL" id="TRL31182.1"/>
    </source>
</evidence>
<dbReference type="Pfam" id="PF03756">
    <property type="entry name" value="AfsA"/>
    <property type="match status" value="1"/>
</dbReference>
<feature type="domain" description="A-factor biosynthesis hotdog" evidence="1">
    <location>
        <begin position="150"/>
        <end position="256"/>
    </location>
</feature>
<evidence type="ECO:0000313" key="3">
    <source>
        <dbReference type="Proteomes" id="UP000316781"/>
    </source>
</evidence>
<dbReference type="InterPro" id="IPR005509">
    <property type="entry name" value="AfsA_hotdog_dom"/>
</dbReference>
<proteinExistence type="predicted"/>
<dbReference type="Proteomes" id="UP000316781">
    <property type="component" value="Unassembled WGS sequence"/>
</dbReference>